<keyword evidence="3" id="KW-1185">Reference proteome</keyword>
<reference evidence="2 3" key="2">
    <citation type="submission" date="2024-07" db="EMBL/GenBank/DDBJ databases">
        <authorList>
            <person name="Akdeniz Z."/>
        </authorList>
    </citation>
    <scope>NUCLEOTIDE SEQUENCE [LARGE SCALE GENOMIC DNA]</scope>
</reference>
<name>A0AA86PHV1_9EUKA</name>
<comment type="caution">
    <text evidence="1">The sequence shown here is derived from an EMBL/GenBank/DDBJ whole genome shotgun (WGS) entry which is preliminary data.</text>
</comment>
<evidence type="ECO:0000313" key="2">
    <source>
        <dbReference type="EMBL" id="CAL6053621.1"/>
    </source>
</evidence>
<dbReference type="EMBL" id="CAXDID020000197">
    <property type="protein sequence ID" value="CAL6053621.1"/>
    <property type="molecule type" value="Genomic_DNA"/>
</dbReference>
<dbReference type="Proteomes" id="UP001642409">
    <property type="component" value="Unassembled WGS sequence"/>
</dbReference>
<evidence type="ECO:0000313" key="1">
    <source>
        <dbReference type="EMBL" id="CAI9939749.1"/>
    </source>
</evidence>
<dbReference type="EMBL" id="CATOUU010000667">
    <property type="protein sequence ID" value="CAI9939749.1"/>
    <property type="molecule type" value="Genomic_DNA"/>
</dbReference>
<reference evidence="1" key="1">
    <citation type="submission" date="2023-06" db="EMBL/GenBank/DDBJ databases">
        <authorList>
            <person name="Kurt Z."/>
        </authorList>
    </citation>
    <scope>NUCLEOTIDE SEQUENCE</scope>
</reference>
<dbReference type="AlphaFoldDB" id="A0AA86PHV1"/>
<organism evidence="1">
    <name type="scientific">Hexamita inflata</name>
    <dbReference type="NCBI Taxonomy" id="28002"/>
    <lineage>
        <taxon>Eukaryota</taxon>
        <taxon>Metamonada</taxon>
        <taxon>Diplomonadida</taxon>
        <taxon>Hexamitidae</taxon>
        <taxon>Hexamitinae</taxon>
        <taxon>Hexamita</taxon>
    </lineage>
</organism>
<accession>A0AA86PHV1</accession>
<protein>
    <submittedName>
        <fullName evidence="2">Hypothetical_protein</fullName>
    </submittedName>
</protein>
<gene>
    <name evidence="1" type="ORF">HINF_LOCUS27394</name>
    <name evidence="2" type="ORF">HINF_LOCUS45477</name>
</gene>
<evidence type="ECO:0000313" key="3">
    <source>
        <dbReference type="Proteomes" id="UP001642409"/>
    </source>
</evidence>
<sequence length="624" mass="71938">MNILIYDPDQATTEMTIQNDDVIWRGQRPEPSLLFDSIVMRVSTTQAVSQIHTLVSGVYEPQAKESEVMKQQMQMFQLSRMDDNCNEREKQKPPPYCVLLFSQSKTELYVTILKLKQLKNASNIICAFEQNEIREDTVQFALALARLQQLEVIEPVKTFQTLQLYTQKYEKQLNINRRFFDETVFCRFAKNSKSQHKLSTALDQIIIQPDPAFDLSQLEIQTLKIDCIEQAEYVSQAVCYVAFAPPLIVVLDKNKNAYQVAGVAKMRCTSIQGNTITLNQVAGRGLTYSNITLKIAHPERLQRYQCRLNKTISDQVRIALQKHLRQQTNFVLSYHQAADVLSKHLNIQETTRYGICFLDKKIQFQSRSDMRADFNLDAANVYVSDFLLATNEVISLLYIKNNDGEIEDFLLLNDGSDFRRMDLLPAEINSIMDIFTEQMSELTGIDAKFFKQILFSIPYEKQITLENMSQVQAQKLLKLCLLNRNVQKITVQNQFLTSQTTTALSKAIARSSSLLHFELQNSTIESNLDLAQLYNSFLFLNSDLQIKINELNLSTMNGQNTIYLQNELKNKFKAEIQMNGTELFDSNMQLAKALVFKYQAIREIKNTEFKLMIALNQYLKEVKE</sequence>
<proteinExistence type="predicted"/>